<dbReference type="InterPro" id="IPR004886">
    <property type="entry name" value="Glucanosyltransferase"/>
</dbReference>
<evidence type="ECO:0000256" key="8">
    <source>
        <dbReference type="ARBA" id="ARBA00023180"/>
    </source>
</evidence>
<dbReference type="InterPro" id="IPR017853">
    <property type="entry name" value="GH"/>
</dbReference>
<evidence type="ECO:0000256" key="9">
    <source>
        <dbReference type="ARBA" id="ARBA00023288"/>
    </source>
</evidence>
<evidence type="ECO:0000256" key="4">
    <source>
        <dbReference type="ARBA" id="ARBA00022622"/>
    </source>
</evidence>
<sequence>MRGEVCLGVSAFLTGASLLLLIFAHVGQINTGSVPRGIYMARVDTGAYIDALQATLGPNVLEPLYATNDEEPLQARRGLRTTYDFGLYSYCGRLVDTETHGICSNQTAAATFRPYEILISDIPRTPTQDYLQLTNILIPDTNAFRDSPYLGDHTRAAYYMILIGTILAGLAFFTMLFKHTATLLASTILHVFSALFILVGAAIWTVMIQKANEVSRIYIPDAVNTPLGIEVSLGPGLLLLWAGFAIMTVSIIPSMITLPLNGIYAYACHLIVKARGNDHGLYIVDPLKQGTLQNPPPPSTTLPPFRPSTFYSFLMVLYPRATALIATSLLAALSVTALPRVSRTGRYLYQEDGSRFFIKGIAYQAQGEVTVSEDNPFGEPDTFVDSLANPAGCARDIPHLQELGVNAIRVYSVDSQLDHRECMQALDAAGIYTIIDLSLPLNGSIDRVAPSWSTNILDLYTRTIDTFDQYDNVLAYNIGNEVVIETNTNVAPYVKAAARDIKAYLASKSSSALVGYAAIDGNQDWKVALSNFLACDPSGEGSDSTSIDLYGLNSYQWCGDDGPTTYDGTNGLYAGLNVAAYFSEFGCIKEPPRLWTETDVLFASPMTNIWSGGIAFSYFPAASADGQFGMVTVSDDQSTVTLSEDFERLKTHYTALSPPNEPAQSSAGASTYGACPTANTTWLASTELPPTPNEAACDCLESTLSCRFTPQIADFSATLGELVDGTCNLLGARGLGCNEIGGDGGNGTYGRLSGCDPRIKLSFVMSEYYEAEERNPQACNFAGNATINTSAPPSVSAANAAATSCVSNPDAVFTPPPANGENGGGNGAANPNPSNGSNNDNDDEGAAVSQNAFVGMTVMVSLTLGSAFWTML</sequence>
<dbReference type="Pfam" id="PF07983">
    <property type="entry name" value="X8"/>
    <property type="match status" value="1"/>
</dbReference>
<dbReference type="Gene3D" id="1.20.58.1040">
    <property type="match status" value="1"/>
</dbReference>
<dbReference type="Pfam" id="PF03198">
    <property type="entry name" value="Glyco_hydro_72"/>
    <property type="match status" value="1"/>
</dbReference>
<evidence type="ECO:0000256" key="1">
    <source>
        <dbReference type="ARBA" id="ARBA00004196"/>
    </source>
</evidence>
<comment type="similarity">
    <text evidence="3 10">Belongs to the glycosyl hydrolase 72 family.</text>
</comment>
<dbReference type="EC" id="2.4.1.-" evidence="10"/>
<dbReference type="InterPro" id="IPR012946">
    <property type="entry name" value="X8"/>
</dbReference>
<evidence type="ECO:0000313" key="15">
    <source>
        <dbReference type="Proteomes" id="UP000305067"/>
    </source>
</evidence>
<accession>A0A5C3QYX3</accession>
<keyword evidence="4 10" id="KW-0336">GPI-anchor</keyword>
<dbReference type="PANTHER" id="PTHR31468">
    <property type="entry name" value="1,3-BETA-GLUCANOSYLTRANSFERASE GAS1"/>
    <property type="match status" value="1"/>
</dbReference>
<keyword evidence="8" id="KW-0325">Glycoprotein</keyword>
<evidence type="ECO:0000256" key="11">
    <source>
        <dbReference type="SAM" id="MobiDB-lite"/>
    </source>
</evidence>
<keyword evidence="12" id="KW-0812">Transmembrane</keyword>
<dbReference type="Gene3D" id="1.20.140.150">
    <property type="match status" value="1"/>
</dbReference>
<feature type="compositionally biased region" description="Low complexity" evidence="11">
    <location>
        <begin position="828"/>
        <end position="839"/>
    </location>
</feature>
<comment type="function">
    <text evidence="10">Splits internally a 1,3-beta-glucan molecule and transfers the newly generated reducing end (the donor) to the non-reducing end of another 1,3-beta-glucan molecule (the acceptor) forming a 1,3-beta linkage, resulting in the elongation of 1,3-beta-glucan chains in the cell wall.</text>
</comment>
<feature type="signal peptide" evidence="10">
    <location>
        <begin position="1"/>
        <end position="31"/>
    </location>
</feature>
<feature type="chain" id="PRO_5023111160" description="1,3-beta-glucanosyltransferase" evidence="10">
    <location>
        <begin position="32"/>
        <end position="872"/>
    </location>
</feature>
<dbReference type="Pfam" id="PF06687">
    <property type="entry name" value="SUR7"/>
    <property type="match status" value="1"/>
</dbReference>
<dbReference type="Gene3D" id="3.20.20.80">
    <property type="entry name" value="Glycosidases"/>
    <property type="match status" value="1"/>
</dbReference>
<keyword evidence="7" id="KW-1015">Disulfide bond</keyword>
<dbReference type="Proteomes" id="UP000305067">
    <property type="component" value="Unassembled WGS sequence"/>
</dbReference>
<evidence type="ECO:0000256" key="3">
    <source>
        <dbReference type="ARBA" id="ARBA00007528"/>
    </source>
</evidence>
<dbReference type="GO" id="GO:0031505">
    <property type="term" value="P:fungal-type cell wall organization"/>
    <property type="evidence" value="ECO:0007669"/>
    <property type="project" value="TreeGrafter"/>
</dbReference>
<organism evidence="14 15">
    <name type="scientific">Pterulicium gracile</name>
    <dbReference type="NCBI Taxonomy" id="1884261"/>
    <lineage>
        <taxon>Eukaryota</taxon>
        <taxon>Fungi</taxon>
        <taxon>Dikarya</taxon>
        <taxon>Basidiomycota</taxon>
        <taxon>Agaricomycotina</taxon>
        <taxon>Agaricomycetes</taxon>
        <taxon>Agaricomycetidae</taxon>
        <taxon>Agaricales</taxon>
        <taxon>Pleurotineae</taxon>
        <taxon>Pterulaceae</taxon>
        <taxon>Pterulicium</taxon>
    </lineage>
</organism>
<reference evidence="14 15" key="1">
    <citation type="journal article" date="2019" name="Nat. Ecol. Evol.">
        <title>Megaphylogeny resolves global patterns of mushroom evolution.</title>
        <authorList>
            <person name="Varga T."/>
            <person name="Krizsan K."/>
            <person name="Foldi C."/>
            <person name="Dima B."/>
            <person name="Sanchez-Garcia M."/>
            <person name="Sanchez-Ramirez S."/>
            <person name="Szollosi G.J."/>
            <person name="Szarkandi J.G."/>
            <person name="Papp V."/>
            <person name="Albert L."/>
            <person name="Andreopoulos W."/>
            <person name="Angelini C."/>
            <person name="Antonin V."/>
            <person name="Barry K.W."/>
            <person name="Bougher N.L."/>
            <person name="Buchanan P."/>
            <person name="Buyck B."/>
            <person name="Bense V."/>
            <person name="Catcheside P."/>
            <person name="Chovatia M."/>
            <person name="Cooper J."/>
            <person name="Damon W."/>
            <person name="Desjardin D."/>
            <person name="Finy P."/>
            <person name="Geml J."/>
            <person name="Haridas S."/>
            <person name="Hughes K."/>
            <person name="Justo A."/>
            <person name="Karasinski D."/>
            <person name="Kautmanova I."/>
            <person name="Kiss B."/>
            <person name="Kocsube S."/>
            <person name="Kotiranta H."/>
            <person name="LaButti K.M."/>
            <person name="Lechner B.E."/>
            <person name="Liimatainen K."/>
            <person name="Lipzen A."/>
            <person name="Lukacs Z."/>
            <person name="Mihaltcheva S."/>
            <person name="Morgado L.N."/>
            <person name="Niskanen T."/>
            <person name="Noordeloos M.E."/>
            <person name="Ohm R.A."/>
            <person name="Ortiz-Santana B."/>
            <person name="Ovrebo C."/>
            <person name="Racz N."/>
            <person name="Riley R."/>
            <person name="Savchenko A."/>
            <person name="Shiryaev A."/>
            <person name="Soop K."/>
            <person name="Spirin V."/>
            <person name="Szebenyi C."/>
            <person name="Tomsovsky M."/>
            <person name="Tulloss R.E."/>
            <person name="Uehling J."/>
            <person name="Grigoriev I.V."/>
            <person name="Vagvolgyi C."/>
            <person name="Papp T."/>
            <person name="Martin F.M."/>
            <person name="Miettinen O."/>
            <person name="Hibbett D.S."/>
            <person name="Nagy L.G."/>
        </authorList>
    </citation>
    <scope>NUCLEOTIDE SEQUENCE [LARGE SCALE GENOMIC DNA]</scope>
    <source>
        <strain evidence="14 15">CBS 309.79</strain>
    </source>
</reference>
<evidence type="ECO:0000256" key="12">
    <source>
        <dbReference type="SAM" id="Phobius"/>
    </source>
</evidence>
<dbReference type="GO" id="GO:0005886">
    <property type="term" value="C:plasma membrane"/>
    <property type="evidence" value="ECO:0007669"/>
    <property type="project" value="UniProtKB-SubCell"/>
</dbReference>
<comment type="subcellular location">
    <subcellularLocation>
        <location evidence="1">Cell envelope</location>
    </subcellularLocation>
    <subcellularLocation>
        <location evidence="10">Cell membrane</location>
        <topology evidence="10">Lipid-anchor</topology>
        <topology evidence="10">GPI-anchor</topology>
    </subcellularLocation>
    <subcellularLocation>
        <location evidence="2">Membrane</location>
        <topology evidence="2">Lipid-anchor</topology>
        <topology evidence="2">GPI-anchor</topology>
    </subcellularLocation>
</comment>
<keyword evidence="12" id="KW-1133">Transmembrane helix</keyword>
<feature type="transmembrane region" description="Helical" evidence="12">
    <location>
        <begin position="156"/>
        <end position="176"/>
    </location>
</feature>
<gene>
    <name evidence="14" type="ORF">BDV98DRAFT_654911</name>
</gene>
<dbReference type="STRING" id="1884261.A0A5C3QYX3"/>
<evidence type="ECO:0000313" key="14">
    <source>
        <dbReference type="EMBL" id="TFL03584.1"/>
    </source>
</evidence>
<evidence type="ECO:0000256" key="5">
    <source>
        <dbReference type="ARBA" id="ARBA00022729"/>
    </source>
</evidence>
<protein>
    <recommendedName>
        <fullName evidence="10">1,3-beta-glucanosyltransferase</fullName>
        <ecNumber evidence="10">2.4.1.-</ecNumber>
    </recommendedName>
</protein>
<evidence type="ECO:0000256" key="2">
    <source>
        <dbReference type="ARBA" id="ARBA00004589"/>
    </source>
</evidence>
<evidence type="ECO:0000256" key="6">
    <source>
        <dbReference type="ARBA" id="ARBA00023136"/>
    </source>
</evidence>
<proteinExistence type="inferred from homology"/>
<dbReference type="InterPro" id="IPR009571">
    <property type="entry name" value="SUR7/Rim9-like_fungi"/>
</dbReference>
<keyword evidence="10 14" id="KW-0808">Transferase</keyword>
<dbReference type="PANTHER" id="PTHR31468:SF2">
    <property type="entry name" value="1,3-BETA-GLUCANOSYLTRANSFERASE GAS1"/>
    <property type="match status" value="1"/>
</dbReference>
<keyword evidence="15" id="KW-1185">Reference proteome</keyword>
<keyword evidence="6 10" id="KW-0472">Membrane</keyword>
<dbReference type="EMBL" id="ML178820">
    <property type="protein sequence ID" value="TFL03584.1"/>
    <property type="molecule type" value="Genomic_DNA"/>
</dbReference>
<dbReference type="SMART" id="SM00768">
    <property type="entry name" value="X8"/>
    <property type="match status" value="1"/>
</dbReference>
<dbReference type="AlphaFoldDB" id="A0A5C3QYX3"/>
<dbReference type="GO" id="GO:0071970">
    <property type="term" value="P:fungal-type cell wall (1-&gt;3)-beta-D-glucan biosynthetic process"/>
    <property type="evidence" value="ECO:0007669"/>
    <property type="project" value="TreeGrafter"/>
</dbReference>
<dbReference type="GO" id="GO:0098552">
    <property type="term" value="C:side of membrane"/>
    <property type="evidence" value="ECO:0007669"/>
    <property type="project" value="UniProtKB-KW"/>
</dbReference>
<keyword evidence="5 10" id="KW-0732">Signal</keyword>
<evidence type="ECO:0000259" key="13">
    <source>
        <dbReference type="SMART" id="SM00768"/>
    </source>
</evidence>
<feature type="transmembrane region" description="Helical" evidence="12">
    <location>
        <begin position="310"/>
        <end position="333"/>
    </location>
</feature>
<feature type="region of interest" description="Disordered" evidence="11">
    <location>
        <begin position="812"/>
        <end position="845"/>
    </location>
</feature>
<name>A0A5C3QYX3_9AGAR</name>
<feature type="transmembrane region" description="Helical" evidence="12">
    <location>
        <begin position="183"/>
        <end position="207"/>
    </location>
</feature>
<dbReference type="GO" id="GO:0042124">
    <property type="term" value="F:1,3-beta-glucanosyltransferase activity"/>
    <property type="evidence" value="ECO:0007669"/>
    <property type="project" value="TreeGrafter"/>
</dbReference>
<evidence type="ECO:0000256" key="10">
    <source>
        <dbReference type="RuleBase" id="RU361209"/>
    </source>
</evidence>
<feature type="domain" description="X8" evidence="13">
    <location>
        <begin position="704"/>
        <end position="807"/>
    </location>
</feature>
<dbReference type="SUPFAM" id="SSF51445">
    <property type="entry name" value="(Trans)glycosidases"/>
    <property type="match status" value="1"/>
</dbReference>
<evidence type="ECO:0000256" key="7">
    <source>
        <dbReference type="ARBA" id="ARBA00023157"/>
    </source>
</evidence>
<keyword evidence="9 10" id="KW-0449">Lipoprotein</keyword>
<dbReference type="OrthoDB" id="421038at2759"/>